<dbReference type="WBParaSite" id="PSAMB.scaffold2252size24330.g17036.t1">
    <property type="protein sequence ID" value="PSAMB.scaffold2252size24330.g17036.t1"/>
    <property type="gene ID" value="PSAMB.scaffold2252size24330.g17036"/>
</dbReference>
<feature type="compositionally biased region" description="Low complexity" evidence="6">
    <location>
        <begin position="475"/>
        <end position="492"/>
    </location>
</feature>
<dbReference type="PROSITE" id="PS50016">
    <property type="entry name" value="ZF_PHD_2"/>
    <property type="match status" value="1"/>
</dbReference>
<dbReference type="Pfam" id="PF23030">
    <property type="entry name" value="SCAF11-like_C"/>
    <property type="match status" value="1"/>
</dbReference>
<feature type="compositionally biased region" description="Acidic residues" evidence="6">
    <location>
        <begin position="324"/>
        <end position="333"/>
    </location>
</feature>
<feature type="region of interest" description="Disordered" evidence="6">
    <location>
        <begin position="601"/>
        <end position="627"/>
    </location>
</feature>
<accession>A0A914VP81</accession>
<dbReference type="PANTHER" id="PTHR12618:SF20">
    <property type="entry name" value="PHD AND RING FINGER DOMAIN-CONTAINING PROTEIN 1"/>
    <property type="match status" value="1"/>
</dbReference>
<keyword evidence="5" id="KW-0175">Coiled coil</keyword>
<dbReference type="Proteomes" id="UP000887566">
    <property type="component" value="Unplaced"/>
</dbReference>
<feature type="compositionally biased region" description="Polar residues" evidence="6">
    <location>
        <begin position="361"/>
        <end position="370"/>
    </location>
</feature>
<feature type="region of interest" description="Disordered" evidence="6">
    <location>
        <begin position="733"/>
        <end position="824"/>
    </location>
</feature>
<evidence type="ECO:0000259" key="7">
    <source>
        <dbReference type="PROSITE" id="PS50016"/>
    </source>
</evidence>
<dbReference type="InterPro" id="IPR011011">
    <property type="entry name" value="Znf_FYVE_PHD"/>
</dbReference>
<feature type="compositionally biased region" description="Acidic residues" evidence="6">
    <location>
        <begin position="533"/>
        <end position="542"/>
    </location>
</feature>
<dbReference type="PROSITE" id="PS50089">
    <property type="entry name" value="ZF_RING_2"/>
    <property type="match status" value="1"/>
</dbReference>
<feature type="coiled-coil region" evidence="5">
    <location>
        <begin position="1089"/>
        <end position="1116"/>
    </location>
</feature>
<feature type="compositionally biased region" description="Basic and acidic residues" evidence="6">
    <location>
        <begin position="422"/>
        <end position="437"/>
    </location>
</feature>
<sequence>MASTTIAARRSESPPIDECCPICLNAFDAEIGSPEACDHKFCLPCIQEWARNTNTCPIDRQTFGLIFIRNELNGPVVLRVPVGDGRLRPADDEELDEDEDEDPTNCEICGAADREDRMLLCDDCDNGYHMECLTPPLNAVPLHEWFCPECAPRHAADDNDGPAAAAGRRRIIPRTEAAERVRARLERRFAASSDESEGESSAEEADEPADVDVPTVSTPTAPKPKKTPQKRRRRRYKRRKSTKRKGGRRRRRRRRRTITPKKTDSVHQRLANQLGVSAPRPGHFLPGVKSSGASSSGYVPANTTGAGFTPLYLFGNSKQLPEYELDASDDDDTGPISRNALRFNQPLRRTGPKLPAEKSGRTSSTTSQPTAVAPVPKEKTAAAGGDLLDSIIAGQSLALAPAQHIRVRRDGSLEATESMSKYQERLERKRNAKRESAAMDIEFRALDSAINSKKLEQSPVKQSPAVKQLEECEPTSTTDATASASLLSNTAAQEKDKDDKQTNGGGDQSSKDVYSSSAAATDMDRPESQPMSTEDDDGDLDIPAERSEQPPPSAVAPPTSARKSRWQPVETVTSLPEQLQQQRFPAPQPLMQIPIDPPAALFQMPPRQQLPPQSSSMQQQQQQQQQQMAALQQQMILQQLAQLRNAQPSPPPSAADHSMLLQQQLQQLRGGALFARPPSQQHQQLQEKSTLPQVQQAQLQQAQLQQAQQAQIQQAQLQQAQQAQMQQAQQQQAQMQQAQLPPMSAQSRPPPPIPTSVGLMFPPHSASALMSLPPPGALSGRGGMPPMPHELMGQPLLSPSPHRASSHDLLRQQQQQQQQGPGQEMLRPQLLSQPALLQMQQAAAAAAAAGGMGPPTGLPPGFSMLIPQLAHQQMLAQQHALLRGLVPTSMHDQLPGLSGLQQLRMPPQMMGGGQPPLPLWLLGDQPPPPPPPPAQMSSASGGGLSMNQMSQMNPPGPPNMFNPSLGDGLLPIPHPAQQMTSLANNMQTSLSADAARPPSGVPPELVSMLTQFSDMKRQQLAREAMAAGPSTSAAKRDSSPAEKRARLSMGMGEGAVGGAPRTPPATQHESDDDFAMLDDDDDDDLGDAGQDMEAKLSKAEKLQKRKERKLQRLMMEATSTTGDDDSLPASAVEMNKREKLLAKFNYQVRVEEEVKLALRPYYGKKRITKDDYKEIMRKTVPKICKKKGQINPAKIKSFVETYVQKILSTRKHSSKP</sequence>
<dbReference type="Pfam" id="PF00628">
    <property type="entry name" value="PHD"/>
    <property type="match status" value="1"/>
</dbReference>
<feature type="compositionally biased region" description="Low complexity" evidence="6">
    <location>
        <begin position="733"/>
        <end position="747"/>
    </location>
</feature>
<feature type="region of interest" description="Disordered" evidence="6">
    <location>
        <begin position="1019"/>
        <end position="1089"/>
    </location>
</feature>
<keyword evidence="2 4" id="KW-0863">Zinc-finger</keyword>
<reference evidence="10" key="1">
    <citation type="submission" date="2022-11" db="UniProtKB">
        <authorList>
            <consortium name="WormBaseParasite"/>
        </authorList>
    </citation>
    <scope>IDENTIFICATION</scope>
</reference>
<feature type="domain" description="RING-type" evidence="8">
    <location>
        <begin position="20"/>
        <end position="60"/>
    </location>
</feature>
<dbReference type="InterPro" id="IPR057031">
    <property type="entry name" value="SFR19-like_C"/>
</dbReference>
<dbReference type="SUPFAM" id="SSF57850">
    <property type="entry name" value="RING/U-box"/>
    <property type="match status" value="1"/>
</dbReference>
<proteinExistence type="predicted"/>
<dbReference type="InterPro" id="IPR019786">
    <property type="entry name" value="Zinc_finger_PHD-type_CS"/>
</dbReference>
<dbReference type="GO" id="GO:0008270">
    <property type="term" value="F:zinc ion binding"/>
    <property type="evidence" value="ECO:0007669"/>
    <property type="project" value="UniProtKB-KW"/>
</dbReference>
<dbReference type="SMART" id="SM00249">
    <property type="entry name" value="PHD"/>
    <property type="match status" value="1"/>
</dbReference>
<evidence type="ECO:0000313" key="10">
    <source>
        <dbReference type="WBParaSite" id="PSAMB.scaffold2252size24330.g17036.t1"/>
    </source>
</evidence>
<dbReference type="InterPro" id="IPR001965">
    <property type="entry name" value="Znf_PHD"/>
</dbReference>
<dbReference type="InterPro" id="IPR013083">
    <property type="entry name" value="Znf_RING/FYVE/PHD"/>
</dbReference>
<dbReference type="InterPro" id="IPR047157">
    <property type="entry name" value="PHRF1/Atg35"/>
</dbReference>
<feature type="compositionally biased region" description="Acidic residues" evidence="6">
    <location>
        <begin position="194"/>
        <end position="210"/>
    </location>
</feature>
<dbReference type="PROSITE" id="PS01359">
    <property type="entry name" value="ZF_PHD_1"/>
    <property type="match status" value="1"/>
</dbReference>
<dbReference type="PANTHER" id="PTHR12618">
    <property type="entry name" value="PHD AND RING FINGER DOMAIN-CONTAINING PROTEIN 1"/>
    <property type="match status" value="1"/>
</dbReference>
<feature type="region of interest" description="Disordered" evidence="6">
    <location>
        <begin position="188"/>
        <end position="296"/>
    </location>
</feature>
<feature type="region of interest" description="Disordered" evidence="6">
    <location>
        <begin position="449"/>
        <end position="575"/>
    </location>
</feature>
<dbReference type="AlphaFoldDB" id="A0A914VP81"/>
<evidence type="ECO:0000256" key="4">
    <source>
        <dbReference type="PROSITE-ProRule" id="PRU00175"/>
    </source>
</evidence>
<feature type="region of interest" description="Disordered" evidence="6">
    <location>
        <begin position="416"/>
        <end position="437"/>
    </location>
</feature>
<dbReference type="InterPro" id="IPR017907">
    <property type="entry name" value="Znf_RING_CS"/>
</dbReference>
<name>A0A914VP81_9BILA</name>
<dbReference type="CDD" id="cd15536">
    <property type="entry name" value="PHD_PHRF1"/>
    <property type="match status" value="1"/>
</dbReference>
<dbReference type="InterPro" id="IPR019787">
    <property type="entry name" value="Znf_PHD-finger"/>
</dbReference>
<evidence type="ECO:0000313" key="9">
    <source>
        <dbReference type="Proteomes" id="UP000887566"/>
    </source>
</evidence>
<evidence type="ECO:0000256" key="5">
    <source>
        <dbReference type="SAM" id="Coils"/>
    </source>
</evidence>
<keyword evidence="1" id="KW-0479">Metal-binding</keyword>
<feature type="compositionally biased region" description="Low complexity" evidence="6">
    <location>
        <begin position="603"/>
        <end position="627"/>
    </location>
</feature>
<keyword evidence="9" id="KW-1185">Reference proteome</keyword>
<evidence type="ECO:0000256" key="6">
    <source>
        <dbReference type="SAM" id="MobiDB-lite"/>
    </source>
</evidence>
<feature type="compositionally biased region" description="Basic and acidic residues" evidence="6">
    <location>
        <begin position="1034"/>
        <end position="1045"/>
    </location>
</feature>
<dbReference type="Gene3D" id="3.30.40.10">
    <property type="entry name" value="Zinc/RING finger domain, C3HC4 (zinc finger)"/>
    <property type="match status" value="2"/>
</dbReference>
<organism evidence="9 10">
    <name type="scientific">Plectus sambesii</name>
    <dbReference type="NCBI Taxonomy" id="2011161"/>
    <lineage>
        <taxon>Eukaryota</taxon>
        <taxon>Metazoa</taxon>
        <taxon>Ecdysozoa</taxon>
        <taxon>Nematoda</taxon>
        <taxon>Chromadorea</taxon>
        <taxon>Plectida</taxon>
        <taxon>Plectina</taxon>
        <taxon>Plectoidea</taxon>
        <taxon>Plectidae</taxon>
        <taxon>Plectus</taxon>
    </lineage>
</organism>
<evidence type="ECO:0000259" key="8">
    <source>
        <dbReference type="PROSITE" id="PS50089"/>
    </source>
</evidence>
<dbReference type="PROSITE" id="PS00518">
    <property type="entry name" value="ZF_RING_1"/>
    <property type="match status" value="1"/>
</dbReference>
<dbReference type="SUPFAM" id="SSF57903">
    <property type="entry name" value="FYVE/PHD zinc finger"/>
    <property type="match status" value="1"/>
</dbReference>
<feature type="compositionally biased region" description="Pro residues" evidence="6">
    <location>
        <begin position="925"/>
        <end position="934"/>
    </location>
</feature>
<protein>
    <submittedName>
        <fullName evidence="10">PHD and RING finger domain-containing protein 1</fullName>
    </submittedName>
</protein>
<feature type="region of interest" description="Disordered" evidence="6">
    <location>
        <begin position="922"/>
        <end position="975"/>
    </location>
</feature>
<evidence type="ECO:0000256" key="2">
    <source>
        <dbReference type="ARBA" id="ARBA00022771"/>
    </source>
</evidence>
<dbReference type="Pfam" id="PF13639">
    <property type="entry name" value="zf-RING_2"/>
    <property type="match status" value="1"/>
</dbReference>
<feature type="region of interest" description="Disordered" evidence="6">
    <location>
        <begin position="324"/>
        <end position="378"/>
    </location>
</feature>
<evidence type="ECO:0000256" key="3">
    <source>
        <dbReference type="ARBA" id="ARBA00022833"/>
    </source>
</evidence>
<dbReference type="SMART" id="SM00184">
    <property type="entry name" value="RING"/>
    <property type="match status" value="2"/>
</dbReference>
<keyword evidence="3" id="KW-0862">Zinc</keyword>
<feature type="compositionally biased region" description="Basic residues" evidence="6">
    <location>
        <begin position="223"/>
        <end position="259"/>
    </location>
</feature>
<dbReference type="InterPro" id="IPR001841">
    <property type="entry name" value="Znf_RING"/>
</dbReference>
<feature type="domain" description="PHD-type" evidence="7">
    <location>
        <begin position="103"/>
        <end position="153"/>
    </location>
</feature>
<evidence type="ECO:0000256" key="1">
    <source>
        <dbReference type="ARBA" id="ARBA00022723"/>
    </source>
</evidence>
<feature type="compositionally biased region" description="Acidic residues" evidence="6">
    <location>
        <begin position="1070"/>
        <end position="1086"/>
    </location>
</feature>